<dbReference type="PRINTS" id="PR00344">
    <property type="entry name" value="BCTRLSENSOR"/>
</dbReference>
<dbReference type="CDD" id="cd00075">
    <property type="entry name" value="HATPase"/>
    <property type="match status" value="1"/>
</dbReference>
<dbReference type="Pfam" id="PF00512">
    <property type="entry name" value="HisKA"/>
    <property type="match status" value="1"/>
</dbReference>
<feature type="transmembrane region" description="Helical" evidence="11">
    <location>
        <begin position="6"/>
        <end position="28"/>
    </location>
</feature>
<keyword evidence="10 11" id="KW-0472">Membrane</keyword>
<dbReference type="GO" id="GO:0016301">
    <property type="term" value="F:kinase activity"/>
    <property type="evidence" value="ECO:0007669"/>
    <property type="project" value="UniProtKB-KW"/>
</dbReference>
<dbReference type="InterPro" id="IPR036097">
    <property type="entry name" value="HisK_dim/P_sf"/>
</dbReference>
<dbReference type="InterPro" id="IPR004358">
    <property type="entry name" value="Sig_transdc_His_kin-like_C"/>
</dbReference>
<evidence type="ECO:0000256" key="5">
    <source>
        <dbReference type="ARBA" id="ARBA00022679"/>
    </source>
</evidence>
<reference evidence="14 15" key="1">
    <citation type="submission" date="2011-07" db="EMBL/GenBank/DDBJ databases">
        <title>The complete genome of chromosome of Emticicia oligotrophica DSM 17448.</title>
        <authorList>
            <consortium name="US DOE Joint Genome Institute (JGI-PGF)"/>
            <person name="Lucas S."/>
            <person name="Han J."/>
            <person name="Lapidus A."/>
            <person name="Bruce D."/>
            <person name="Goodwin L."/>
            <person name="Pitluck S."/>
            <person name="Peters L."/>
            <person name="Kyrpides N."/>
            <person name="Mavromatis K."/>
            <person name="Ivanova N."/>
            <person name="Ovchinnikova G."/>
            <person name="Teshima H."/>
            <person name="Detter J.C."/>
            <person name="Tapia R."/>
            <person name="Han C."/>
            <person name="Land M."/>
            <person name="Hauser L."/>
            <person name="Markowitz V."/>
            <person name="Cheng J.-F."/>
            <person name="Hugenholtz P."/>
            <person name="Woyke T."/>
            <person name="Wu D."/>
            <person name="Tindall B."/>
            <person name="Pomrenke H."/>
            <person name="Brambilla E."/>
            <person name="Klenk H.-P."/>
            <person name="Eisen J.A."/>
        </authorList>
    </citation>
    <scope>NUCLEOTIDE SEQUENCE [LARGE SCALE GENOMIC DNA]</scope>
    <source>
        <strain evidence="14 15">DSM 17448</strain>
    </source>
</reference>
<feature type="domain" description="Histidine kinase" evidence="12">
    <location>
        <begin position="242"/>
        <end position="458"/>
    </location>
</feature>
<dbReference type="Pfam" id="PF02518">
    <property type="entry name" value="HATPase_c"/>
    <property type="match status" value="1"/>
</dbReference>
<accession>A0ABN4ADY2</accession>
<keyword evidence="7 14" id="KW-0418">Kinase</keyword>
<evidence type="ECO:0000256" key="7">
    <source>
        <dbReference type="ARBA" id="ARBA00022777"/>
    </source>
</evidence>
<dbReference type="RefSeq" id="WP_015027393.1">
    <property type="nucleotide sequence ID" value="NC_018748.1"/>
</dbReference>
<dbReference type="Gene3D" id="1.10.287.130">
    <property type="match status" value="1"/>
</dbReference>
<keyword evidence="6 11" id="KW-0812">Transmembrane</keyword>
<dbReference type="Gene3D" id="3.30.565.10">
    <property type="entry name" value="Histidine kinase-like ATPase, C-terminal domain"/>
    <property type="match status" value="1"/>
</dbReference>
<dbReference type="SMART" id="SM00387">
    <property type="entry name" value="HATPase_c"/>
    <property type="match status" value="1"/>
</dbReference>
<dbReference type="PROSITE" id="PS50885">
    <property type="entry name" value="HAMP"/>
    <property type="match status" value="1"/>
</dbReference>
<evidence type="ECO:0000256" key="11">
    <source>
        <dbReference type="SAM" id="Phobius"/>
    </source>
</evidence>
<gene>
    <name evidence="14" type="ordered locus">Emtol_0536</name>
</gene>
<evidence type="ECO:0000259" key="13">
    <source>
        <dbReference type="PROSITE" id="PS50885"/>
    </source>
</evidence>
<dbReference type="SUPFAM" id="SSF158472">
    <property type="entry name" value="HAMP domain-like"/>
    <property type="match status" value="1"/>
</dbReference>
<dbReference type="InterPro" id="IPR003660">
    <property type="entry name" value="HAMP_dom"/>
</dbReference>
<dbReference type="Gene3D" id="6.10.340.10">
    <property type="match status" value="1"/>
</dbReference>
<dbReference type="SUPFAM" id="SSF47384">
    <property type="entry name" value="Homodimeric domain of signal transducing histidine kinase"/>
    <property type="match status" value="1"/>
</dbReference>
<evidence type="ECO:0000313" key="14">
    <source>
        <dbReference type="EMBL" id="AFK01690.1"/>
    </source>
</evidence>
<evidence type="ECO:0000256" key="8">
    <source>
        <dbReference type="ARBA" id="ARBA00022989"/>
    </source>
</evidence>
<dbReference type="EC" id="2.7.13.3" evidence="3"/>
<evidence type="ECO:0000256" key="2">
    <source>
        <dbReference type="ARBA" id="ARBA00004370"/>
    </source>
</evidence>
<evidence type="ECO:0000259" key="12">
    <source>
        <dbReference type="PROSITE" id="PS50109"/>
    </source>
</evidence>
<dbReference type="SMART" id="SM00304">
    <property type="entry name" value="HAMP"/>
    <property type="match status" value="1"/>
</dbReference>
<dbReference type="InterPro" id="IPR050428">
    <property type="entry name" value="TCS_sensor_his_kinase"/>
</dbReference>
<feature type="domain" description="HAMP" evidence="13">
    <location>
        <begin position="181"/>
        <end position="234"/>
    </location>
</feature>
<keyword evidence="8 11" id="KW-1133">Transmembrane helix</keyword>
<evidence type="ECO:0000256" key="9">
    <source>
        <dbReference type="ARBA" id="ARBA00023012"/>
    </source>
</evidence>
<dbReference type="EMBL" id="CP002961">
    <property type="protein sequence ID" value="AFK01690.1"/>
    <property type="molecule type" value="Genomic_DNA"/>
</dbReference>
<evidence type="ECO:0000256" key="1">
    <source>
        <dbReference type="ARBA" id="ARBA00000085"/>
    </source>
</evidence>
<evidence type="ECO:0000256" key="6">
    <source>
        <dbReference type="ARBA" id="ARBA00022692"/>
    </source>
</evidence>
<keyword evidence="9" id="KW-0902">Two-component regulatory system</keyword>
<dbReference type="PANTHER" id="PTHR45436:SF5">
    <property type="entry name" value="SENSOR HISTIDINE KINASE TRCS"/>
    <property type="match status" value="1"/>
</dbReference>
<dbReference type="CDD" id="cd00082">
    <property type="entry name" value="HisKA"/>
    <property type="match status" value="1"/>
</dbReference>
<organism evidence="14 15">
    <name type="scientific">Emticicia oligotrophica (strain DSM 17448 / CIP 109782 / MTCC 6937 / GPTSA100-15)</name>
    <dbReference type="NCBI Taxonomy" id="929562"/>
    <lineage>
        <taxon>Bacteria</taxon>
        <taxon>Pseudomonadati</taxon>
        <taxon>Bacteroidota</taxon>
        <taxon>Cytophagia</taxon>
        <taxon>Cytophagales</taxon>
        <taxon>Leadbetterellaceae</taxon>
        <taxon>Emticicia</taxon>
    </lineage>
</organism>
<evidence type="ECO:0000256" key="10">
    <source>
        <dbReference type="ARBA" id="ARBA00023136"/>
    </source>
</evidence>
<dbReference type="InterPro" id="IPR003661">
    <property type="entry name" value="HisK_dim/P_dom"/>
</dbReference>
<keyword evidence="15" id="KW-1185">Reference proteome</keyword>
<dbReference type="InterPro" id="IPR036890">
    <property type="entry name" value="HATPase_C_sf"/>
</dbReference>
<evidence type="ECO:0000313" key="15">
    <source>
        <dbReference type="Proteomes" id="UP000002875"/>
    </source>
</evidence>
<dbReference type="Proteomes" id="UP000002875">
    <property type="component" value="Chromosome"/>
</dbReference>
<feature type="transmembrane region" description="Helical" evidence="11">
    <location>
        <begin position="161"/>
        <end position="181"/>
    </location>
</feature>
<dbReference type="SMART" id="SM00388">
    <property type="entry name" value="HisKA"/>
    <property type="match status" value="1"/>
</dbReference>
<evidence type="ECO:0000256" key="3">
    <source>
        <dbReference type="ARBA" id="ARBA00012438"/>
    </source>
</evidence>
<dbReference type="Pfam" id="PF00672">
    <property type="entry name" value="HAMP"/>
    <property type="match status" value="1"/>
</dbReference>
<dbReference type="InterPro" id="IPR003594">
    <property type="entry name" value="HATPase_dom"/>
</dbReference>
<comment type="catalytic activity">
    <reaction evidence="1">
        <text>ATP + protein L-histidine = ADP + protein N-phospho-L-histidine.</text>
        <dbReference type="EC" id="2.7.13.3"/>
    </reaction>
</comment>
<sequence length="458" mass="52287">MQIRTKIAIQFTIIIALILTIFSLAVYYTSENFRKQEFYNRLNDRAILTAGLLKELKITEKDKKKLRDANKTFLSKLNAEKVLMFNEKNELVYASYEAEKFLFSPDFLNQVRRQKYIETSDWDNQVIGTMYKSEDGKSYVVVASARDKYGTDKLKNIRDTLLISFIIGILLTIFLGIIFAGQSLKPIAEINDEITNITAYNLKQKLNTGNNKDEIAQLALNFNQMLERLERSFELQKSFVSNASHELRTPLAAIKSEIQIALEQDRTPDAYKAILRSLLIDNQRLIQLTNGLLQLAKSENRDNSLLMKPTRLDELLFKAQEEVQSQNSEYNISIDFDDIPDDDEWVSTNGNEALLLTVFTNLLENACKYSPDHRAEAKIRFNEKHCIVAVKDNGIGIAAGELSKIFEPFYRTANASKYRGHGIGLSVCRRIIDMHQGRINVTSEEGKGSTFVVTLPHL</sequence>
<comment type="subcellular location">
    <subcellularLocation>
        <location evidence="2">Membrane</location>
    </subcellularLocation>
</comment>
<proteinExistence type="predicted"/>
<dbReference type="InterPro" id="IPR005467">
    <property type="entry name" value="His_kinase_dom"/>
</dbReference>
<evidence type="ECO:0000256" key="4">
    <source>
        <dbReference type="ARBA" id="ARBA00022553"/>
    </source>
</evidence>
<protein>
    <recommendedName>
        <fullName evidence="3">histidine kinase</fullName>
        <ecNumber evidence="3">2.7.13.3</ecNumber>
    </recommendedName>
</protein>
<name>A0ABN4ADY2_EMTOG</name>
<dbReference type="CDD" id="cd06225">
    <property type="entry name" value="HAMP"/>
    <property type="match status" value="1"/>
</dbReference>
<dbReference type="PROSITE" id="PS50109">
    <property type="entry name" value="HIS_KIN"/>
    <property type="match status" value="1"/>
</dbReference>
<dbReference type="PANTHER" id="PTHR45436">
    <property type="entry name" value="SENSOR HISTIDINE KINASE YKOH"/>
    <property type="match status" value="1"/>
</dbReference>
<keyword evidence="5" id="KW-0808">Transferase</keyword>
<dbReference type="SUPFAM" id="SSF55874">
    <property type="entry name" value="ATPase domain of HSP90 chaperone/DNA topoisomerase II/histidine kinase"/>
    <property type="match status" value="1"/>
</dbReference>
<keyword evidence="4" id="KW-0597">Phosphoprotein</keyword>